<dbReference type="InterPro" id="IPR011006">
    <property type="entry name" value="CheY-like_superfamily"/>
</dbReference>
<dbReference type="CDD" id="cd00156">
    <property type="entry name" value="REC"/>
    <property type="match status" value="1"/>
</dbReference>
<proteinExistence type="predicted"/>
<dbReference type="Pfam" id="PF00072">
    <property type="entry name" value="Response_reg"/>
    <property type="match status" value="1"/>
</dbReference>
<reference evidence="4 5" key="1">
    <citation type="submission" date="2020-07" db="EMBL/GenBank/DDBJ databases">
        <title>Pseudogemmobacter sp. nov., isolated from poultry manure in Taiwan.</title>
        <authorList>
            <person name="Lin S.-Y."/>
            <person name="Tang Y.-S."/>
            <person name="Young C.-C."/>
        </authorList>
    </citation>
    <scope>NUCLEOTIDE SEQUENCE [LARGE SCALE GENOMIC DNA]</scope>
    <source>
        <strain evidence="4 5">CC-YST710</strain>
    </source>
</reference>
<organism evidence="4 5">
    <name type="scientific">Pseudogemmobacter faecipullorum</name>
    <dbReference type="NCBI Taxonomy" id="2755041"/>
    <lineage>
        <taxon>Bacteria</taxon>
        <taxon>Pseudomonadati</taxon>
        <taxon>Pseudomonadota</taxon>
        <taxon>Alphaproteobacteria</taxon>
        <taxon>Rhodobacterales</taxon>
        <taxon>Paracoccaceae</taxon>
        <taxon>Pseudogemmobacter</taxon>
    </lineage>
</organism>
<name>A0ABS8CP53_9RHOB</name>
<feature type="domain" description="Response regulatory" evidence="3">
    <location>
        <begin position="35"/>
        <end position="149"/>
    </location>
</feature>
<dbReference type="PROSITE" id="PS50110">
    <property type="entry name" value="RESPONSE_REGULATORY"/>
    <property type="match status" value="1"/>
</dbReference>
<accession>A0ABS8CP53</accession>
<keyword evidence="5" id="KW-1185">Reference proteome</keyword>
<dbReference type="SMART" id="SM00448">
    <property type="entry name" value="REC"/>
    <property type="match status" value="1"/>
</dbReference>
<evidence type="ECO:0000313" key="5">
    <source>
        <dbReference type="Proteomes" id="UP001198571"/>
    </source>
</evidence>
<gene>
    <name evidence="4" type="ORF">H0485_14240</name>
</gene>
<evidence type="ECO:0000256" key="2">
    <source>
        <dbReference type="PROSITE-ProRule" id="PRU00169"/>
    </source>
</evidence>
<dbReference type="PANTHER" id="PTHR44591:SF3">
    <property type="entry name" value="RESPONSE REGULATORY DOMAIN-CONTAINING PROTEIN"/>
    <property type="match status" value="1"/>
</dbReference>
<dbReference type="InterPro" id="IPR001789">
    <property type="entry name" value="Sig_transdc_resp-reg_receiver"/>
</dbReference>
<feature type="modified residue" description="4-aspartylphosphate" evidence="2">
    <location>
        <position position="84"/>
    </location>
</feature>
<dbReference type="Proteomes" id="UP001198571">
    <property type="component" value="Unassembled WGS sequence"/>
</dbReference>
<dbReference type="InterPro" id="IPR050595">
    <property type="entry name" value="Bact_response_regulator"/>
</dbReference>
<protein>
    <submittedName>
        <fullName evidence="4">Response regulator</fullName>
    </submittedName>
</protein>
<dbReference type="Gene3D" id="3.40.50.2300">
    <property type="match status" value="1"/>
</dbReference>
<comment type="caution">
    <text evidence="4">The sequence shown here is derived from an EMBL/GenBank/DDBJ whole genome shotgun (WGS) entry which is preliminary data.</text>
</comment>
<evidence type="ECO:0000259" key="3">
    <source>
        <dbReference type="PROSITE" id="PS50110"/>
    </source>
</evidence>
<keyword evidence="1 2" id="KW-0597">Phosphoprotein</keyword>
<evidence type="ECO:0000313" key="4">
    <source>
        <dbReference type="EMBL" id="MCB5411149.1"/>
    </source>
</evidence>
<dbReference type="SUPFAM" id="SSF52172">
    <property type="entry name" value="CheY-like"/>
    <property type="match status" value="1"/>
</dbReference>
<dbReference type="RefSeq" id="WP_226936607.1">
    <property type="nucleotide sequence ID" value="NZ_JACDXX010000013.1"/>
</dbReference>
<dbReference type="PANTHER" id="PTHR44591">
    <property type="entry name" value="STRESS RESPONSE REGULATOR PROTEIN 1"/>
    <property type="match status" value="1"/>
</dbReference>
<dbReference type="EMBL" id="JACDXX010000013">
    <property type="protein sequence ID" value="MCB5411149.1"/>
    <property type="molecule type" value="Genomic_DNA"/>
</dbReference>
<sequence>MPQPVTPVFISPYGLPPLLPVPPLLSGRLPLQGLTLLAVEDSRFCCEALRQLCLRSGARLRRAESLTAALAHLRLYRPDLLIIDLGLPDGRGEDLIRALCGEERPHGPVVLGCSAADDGRQRAQAAGAIGFLDKPLPGLTDFQAVILAALKGRELPAPLAVADTSDPLALRDDLVRAQKALRRQQDKGGQDWLSGFLTGLARQSGDQALAELAVALREGPSARSALEILLADRISPSGGVVMAHSGR</sequence>
<evidence type="ECO:0000256" key="1">
    <source>
        <dbReference type="ARBA" id="ARBA00022553"/>
    </source>
</evidence>